<feature type="compositionally biased region" description="Basic and acidic residues" evidence="5">
    <location>
        <begin position="1121"/>
        <end position="1131"/>
    </location>
</feature>
<dbReference type="InterPro" id="IPR018501">
    <property type="entry name" value="DDT_dom"/>
</dbReference>
<feature type="compositionally biased region" description="Basic and acidic residues" evidence="5">
    <location>
        <begin position="1278"/>
        <end position="1294"/>
    </location>
</feature>
<comment type="subcellular location">
    <subcellularLocation>
        <location evidence="1 3">Nucleus</location>
    </subcellularLocation>
</comment>
<dbReference type="OrthoDB" id="332390at2759"/>
<dbReference type="GO" id="GO:0005634">
    <property type="term" value="C:nucleus"/>
    <property type="evidence" value="ECO:0007669"/>
    <property type="project" value="UniProtKB-SubCell"/>
</dbReference>
<feature type="domain" description="DDT" evidence="6">
    <location>
        <begin position="535"/>
        <end position="598"/>
    </location>
</feature>
<accession>A0A4T0X029</accession>
<proteinExistence type="predicted"/>
<keyword evidence="4" id="KW-0175">Coiled coil</keyword>
<evidence type="ECO:0000256" key="3">
    <source>
        <dbReference type="PROSITE-ProRule" id="PRU00475"/>
    </source>
</evidence>
<dbReference type="GO" id="GO:0000785">
    <property type="term" value="C:chromatin"/>
    <property type="evidence" value="ECO:0007669"/>
    <property type="project" value="UniProtKB-ARBA"/>
</dbReference>
<dbReference type="Proteomes" id="UP000307173">
    <property type="component" value="Unassembled WGS sequence"/>
</dbReference>
<dbReference type="EMBL" id="SELW01000553">
    <property type="protein sequence ID" value="TID21157.1"/>
    <property type="molecule type" value="Genomic_DNA"/>
</dbReference>
<dbReference type="Pfam" id="PF10537">
    <property type="entry name" value="WAC_Acf1_DNA_bd"/>
    <property type="match status" value="1"/>
</dbReference>
<dbReference type="InterPro" id="IPR036420">
    <property type="entry name" value="BRCT_dom_sf"/>
</dbReference>
<dbReference type="Gene3D" id="3.40.50.10190">
    <property type="entry name" value="BRCT domain"/>
    <property type="match status" value="1"/>
</dbReference>
<evidence type="ECO:0000313" key="9">
    <source>
        <dbReference type="Proteomes" id="UP000307173"/>
    </source>
</evidence>
<feature type="region of interest" description="Disordered" evidence="5">
    <location>
        <begin position="934"/>
        <end position="981"/>
    </location>
</feature>
<dbReference type="PROSITE" id="PS50827">
    <property type="entry name" value="DDT"/>
    <property type="match status" value="1"/>
</dbReference>
<evidence type="ECO:0000313" key="8">
    <source>
        <dbReference type="EMBL" id="TID21157.1"/>
    </source>
</evidence>
<feature type="compositionally biased region" description="Acidic residues" evidence="5">
    <location>
        <begin position="940"/>
        <end position="964"/>
    </location>
</feature>
<evidence type="ECO:0000256" key="4">
    <source>
        <dbReference type="SAM" id="Coils"/>
    </source>
</evidence>
<feature type="compositionally biased region" description="Polar residues" evidence="5">
    <location>
        <begin position="1552"/>
        <end position="1561"/>
    </location>
</feature>
<dbReference type="PANTHER" id="PTHR32075:SF6">
    <property type="entry name" value="ISWI CHROMATIN-REMODELING COMPLEX SUBUNIT YPL216W-RELATED"/>
    <property type="match status" value="1"/>
</dbReference>
<dbReference type="InterPro" id="IPR013136">
    <property type="entry name" value="WSTF_Acf1_Cbp146"/>
</dbReference>
<dbReference type="Pfam" id="PF02791">
    <property type="entry name" value="DDT"/>
    <property type="match status" value="1"/>
</dbReference>
<feature type="region of interest" description="Disordered" evidence="5">
    <location>
        <begin position="1121"/>
        <end position="1164"/>
    </location>
</feature>
<evidence type="ECO:0000256" key="2">
    <source>
        <dbReference type="ARBA" id="ARBA00023242"/>
    </source>
</evidence>
<evidence type="ECO:0008006" key="10">
    <source>
        <dbReference type="Google" id="ProtNLM"/>
    </source>
</evidence>
<name>A0A4T0X029_9ASCO</name>
<feature type="domain" description="WAC" evidence="7">
    <location>
        <begin position="25"/>
        <end position="133"/>
    </location>
</feature>
<feature type="coiled-coil region" evidence="4">
    <location>
        <begin position="608"/>
        <end position="636"/>
    </location>
</feature>
<feature type="region of interest" description="Disordered" evidence="5">
    <location>
        <begin position="1267"/>
        <end position="1294"/>
    </location>
</feature>
<evidence type="ECO:0000256" key="5">
    <source>
        <dbReference type="SAM" id="MobiDB-lite"/>
    </source>
</evidence>
<feature type="region of interest" description="Disordered" evidence="5">
    <location>
        <begin position="1542"/>
        <end position="1561"/>
    </location>
</feature>
<evidence type="ECO:0000259" key="7">
    <source>
        <dbReference type="PROSITE" id="PS51136"/>
    </source>
</evidence>
<keyword evidence="2 3" id="KW-0539">Nucleus</keyword>
<protein>
    <recommendedName>
        <fullName evidence="10">WAC domain-containing protein</fullName>
    </recommendedName>
</protein>
<feature type="compositionally biased region" description="Acidic residues" evidence="5">
    <location>
        <begin position="1132"/>
        <end position="1142"/>
    </location>
</feature>
<comment type="caution">
    <text evidence="8">The sequence shown here is derived from an EMBL/GenBank/DDBJ whole genome shotgun (WGS) entry which is preliminary data.</text>
</comment>
<dbReference type="GO" id="GO:0031509">
    <property type="term" value="P:subtelomeric heterochromatin formation"/>
    <property type="evidence" value="ECO:0007669"/>
    <property type="project" value="TreeGrafter"/>
</dbReference>
<dbReference type="STRING" id="52247.A0A4T0X029"/>
<evidence type="ECO:0000256" key="1">
    <source>
        <dbReference type="ARBA" id="ARBA00004123"/>
    </source>
</evidence>
<dbReference type="GO" id="GO:0000781">
    <property type="term" value="C:chromosome, telomeric region"/>
    <property type="evidence" value="ECO:0007669"/>
    <property type="project" value="GOC"/>
</dbReference>
<keyword evidence="9" id="KW-1185">Reference proteome</keyword>
<reference evidence="8 9" key="1">
    <citation type="journal article" date="2019" name="Front. Genet.">
        <title>Whole-Genome Sequencing of the Opportunistic Yeast Pathogen Candida inconspicua Uncovers Its Hybrid Origin.</title>
        <authorList>
            <person name="Mixao V."/>
            <person name="Hansen A.P."/>
            <person name="Saus E."/>
            <person name="Boekhout T."/>
            <person name="Lass-Florl C."/>
            <person name="Gabaldon T."/>
        </authorList>
    </citation>
    <scope>NUCLEOTIDE SEQUENCE [LARGE SCALE GENOMIC DNA]</scope>
    <source>
        <strain evidence="8 9">CBS 180</strain>
    </source>
</reference>
<sequence>MVLFKRKQITFLAPPLLPADANASTPVWVIPETGEWFVDYETYLDRMSFYNIKKFVCETSGNSNFTFFEALKVEHNELFSMQANFPEPVKEPILRFVSFSTVPRIDQLVDQVYTRFKDDYFPGDKVVLKHISGYRAHGIIKEKVVFNSRMDSNGVVQSPFISYRIFLPDDQSEIDVENPSLLFRERNRFTKSYVKTFLKMSLTRSNRIGAPWVIKEDVAKQYKISLDWPPELKQFNVSNTVNNSKSSKSVDILNPSGNEAEYSEIDTSTVNGGLINSSKRFKDIKPADSNMKKTMLQPNSQDDNIEYGMKSTRGFSHTVFENLKETPPASEEMVQKWCQHWYQILKRTTAYFEDLKTPDPARDKVLKLFKFTGVRITDKFDPNNTHFIVTKRPFAMKVTYPDHDPFSYVHVKRIKVWHYEKCQRFFKSIKISNRKIYQLEKQDAIEKGIEVIDSLNNDPIDNPTFVKIAPAQIASKNDEEKIDKESSFEKTIDKSNEIKSHKAHIVDDLILPSKLTSKPRWKQLEGAEKLPFYEKVSMSNVIEVWMFINMFHKAFVIDTFTFDDFLYALQWKDSTRMCPLLVELFCSLLSAFMNEKGEMQITLPVDIKAEIKQKNRELKEKRKLVARKEARDAERKIDINGDSMEEDFDEENHYDNDFVSDDDDDVQEEEINHNAYSILDYKKVSWRERLQKRDFKNGHWLIILLGIFSVSEYIPDIKSNITEIYEILSPVDETPTPSSLVEHFYKDLDAAKRVSALSILMCLLIDGNIIRSYTENVVEKSTNMRREKLEIQKEIRTMVESAHNANKDVLDALRNIDIKEIKQRVESHELEQLKTDEEKEKFIELKNKGGRPMQNILPPEPNALEKAVAAGHPEFLELLNIRCKKVKEIEELKQKKLAIDRILVELNCQRIRFLGRDRVWNRYWWFERNGLPNLGGNKGDDDDEDDENDDDTVDDDDINDDDYNDGLVGNNKNKDDESDSEYDSETYLMGRLWIQGPNHIDQQHLNENGALGMKRKVEEEGAQMLSTDRDWAYIDEIEDFDKLIASLNDKGVRERLLKKELNDCKEGVYSSFKARKKFLKGDERLINLMKYIEDLEVGTTHIADQQIPVVKFEGESFNQSEIDHSNDQKENYEDDEADADTDTDGKGEEEYSESEVVRRSARLTRSKRRGDNFDELLKTSKKPRVSPEEKNELILDSKFERLIDQHELPEVDMSKEDRNKMILRVKQKLKDLESVKREEDLIFWVNSSAIETLGHSHYDGPPVVDEITTKTRPNRGHLAKESHLPKLDNPDLPNRDISAKTKLEKPAYEKEGFKVPEWKKAFGETFVSLFRIDMDNVRAGTIGGSKYYYMCKDQGLQFSDEPLSETAKFWYETLGLPRTFAMWFQITNLHVWLLFVRMRAMPFKEGKNYQQKLVDKLFKDIELRLSEELNVLSGRIRDTYMKDFHSQMLGMIFSLDEALAAKSDDVLAAAIWRNIFNGDKNIDIVKLEAVVRYVRMQLYVLDSISDRAFGFGDFEFVGPNETVELLSEADKEQLRKITNMKYDPPNGKILPSQRSKLSLEE</sequence>
<dbReference type="PROSITE" id="PS51136">
    <property type="entry name" value="WAC"/>
    <property type="match status" value="1"/>
</dbReference>
<dbReference type="InterPro" id="IPR021150">
    <property type="entry name" value="Ubiq_cyt_c_chap"/>
</dbReference>
<organism evidence="8 9">
    <name type="scientific">Pichia inconspicua</name>
    <dbReference type="NCBI Taxonomy" id="52247"/>
    <lineage>
        <taxon>Eukaryota</taxon>
        <taxon>Fungi</taxon>
        <taxon>Dikarya</taxon>
        <taxon>Ascomycota</taxon>
        <taxon>Saccharomycotina</taxon>
        <taxon>Pichiomycetes</taxon>
        <taxon>Pichiales</taxon>
        <taxon>Pichiaceae</taxon>
        <taxon>Pichia</taxon>
    </lineage>
</organism>
<dbReference type="Pfam" id="PF03981">
    <property type="entry name" value="Ubiq_cyt_C_chap"/>
    <property type="match status" value="1"/>
</dbReference>
<dbReference type="InterPro" id="IPR028941">
    <property type="entry name" value="WHIM2_dom"/>
</dbReference>
<gene>
    <name evidence="8" type="ORF">CANINC_003437</name>
</gene>
<dbReference type="Pfam" id="PF15613">
    <property type="entry name" value="WSD"/>
    <property type="match status" value="1"/>
</dbReference>
<evidence type="ECO:0000259" key="6">
    <source>
        <dbReference type="PROSITE" id="PS50827"/>
    </source>
</evidence>
<dbReference type="PANTHER" id="PTHR32075">
    <property type="entry name" value="ISWI CHROMATIN-REMODELING COMPLEX SUBUNIT YPL216W-RELATED"/>
    <property type="match status" value="1"/>
</dbReference>